<accession>A0A223S0A1</accession>
<dbReference type="Proteomes" id="UP000215005">
    <property type="component" value="Chromosome"/>
</dbReference>
<feature type="region of interest" description="Disordered" evidence="1">
    <location>
        <begin position="161"/>
        <end position="185"/>
    </location>
</feature>
<sequence length="185" mass="20158">MIHGISDTTLELLADEAEHLESRRYRAQCRAHGLQDEADAAYADADRIEINAREIRILLAHARGETPPQAVPPPADQQARLLRVALRLAGEHHDLPAPEWLVDADGNLLRARFWGGGRGVDALRAWADALGVDVDANPLLTTDDRAYYQATATVHGAELRLEADGPREADEQPVAEDPAVGEEVA</sequence>
<protein>
    <submittedName>
        <fullName evidence="2">Uncharacterized protein</fullName>
    </submittedName>
</protein>
<keyword evidence="3" id="KW-1185">Reference proteome</keyword>
<organism evidence="2 3">
    <name type="scientific">Nocardiopsis gilva YIM 90087</name>
    <dbReference type="NCBI Taxonomy" id="1235441"/>
    <lineage>
        <taxon>Bacteria</taxon>
        <taxon>Bacillati</taxon>
        <taxon>Actinomycetota</taxon>
        <taxon>Actinomycetes</taxon>
        <taxon>Streptosporangiales</taxon>
        <taxon>Nocardiopsidaceae</taxon>
        <taxon>Nocardiopsis</taxon>
    </lineage>
</organism>
<dbReference type="EMBL" id="CP022753">
    <property type="protein sequence ID" value="ASU81555.1"/>
    <property type="molecule type" value="Genomic_DNA"/>
</dbReference>
<dbReference type="KEGG" id="ngv:CDO52_00990"/>
<proteinExistence type="predicted"/>
<evidence type="ECO:0000256" key="1">
    <source>
        <dbReference type="SAM" id="MobiDB-lite"/>
    </source>
</evidence>
<reference evidence="2 3" key="1">
    <citation type="submission" date="2017-08" db="EMBL/GenBank/DDBJ databases">
        <title>The complete genome sequence of Nocardiopsis gilva YIM 90087.</title>
        <authorList>
            <person name="Yin M."/>
            <person name="Tang S."/>
        </authorList>
    </citation>
    <scope>NUCLEOTIDE SEQUENCE [LARGE SCALE GENOMIC DNA]</scope>
    <source>
        <strain evidence="2 3">YIM 90087</strain>
    </source>
</reference>
<evidence type="ECO:0000313" key="2">
    <source>
        <dbReference type="EMBL" id="ASU81555.1"/>
    </source>
</evidence>
<gene>
    <name evidence="2" type="ORF">CDO52_00990</name>
</gene>
<evidence type="ECO:0000313" key="3">
    <source>
        <dbReference type="Proteomes" id="UP000215005"/>
    </source>
</evidence>
<dbReference type="AlphaFoldDB" id="A0A223S0A1"/>
<feature type="compositionally biased region" description="Basic and acidic residues" evidence="1">
    <location>
        <begin position="161"/>
        <end position="170"/>
    </location>
</feature>
<name>A0A223S0A1_9ACTN</name>